<accession>A0A9Q0FTF7</accession>
<dbReference type="AlphaFoldDB" id="A0A9Q0FTF7"/>
<sequence length="130" mass="13749">MASVISSLPGQQQQPGEIEQQQQLDPQTGSSSASPWDSSGSASGSIGPFFAVISVLAVLCVISCILGRMCTRRERAGLDHSIKYRGCLGLVKRKCRWRVAGDVEVGAKVMALSEGKQNGKTKDGEAADQP</sequence>
<keyword evidence="2" id="KW-0472">Membrane</keyword>
<feature type="compositionally biased region" description="Low complexity" evidence="1">
    <location>
        <begin position="9"/>
        <end position="42"/>
    </location>
</feature>
<feature type="transmembrane region" description="Helical" evidence="2">
    <location>
        <begin position="46"/>
        <end position="66"/>
    </location>
</feature>
<reference evidence="3" key="1">
    <citation type="submission" date="2022-02" db="EMBL/GenBank/DDBJ databases">
        <authorList>
            <person name="Henning P.M."/>
            <person name="McCubbin A.G."/>
            <person name="Shore J.S."/>
        </authorList>
    </citation>
    <scope>NUCLEOTIDE SEQUENCE</scope>
    <source>
        <strain evidence="3">F60SS</strain>
        <tissue evidence="3">Leaves</tissue>
    </source>
</reference>
<evidence type="ECO:0000256" key="2">
    <source>
        <dbReference type="SAM" id="Phobius"/>
    </source>
</evidence>
<name>A0A9Q0FTF7_9ROSI</name>
<keyword evidence="4" id="KW-1185">Reference proteome</keyword>
<dbReference type="EMBL" id="JAKUCV010004171">
    <property type="protein sequence ID" value="KAJ4836272.1"/>
    <property type="molecule type" value="Genomic_DNA"/>
</dbReference>
<proteinExistence type="predicted"/>
<dbReference type="PANTHER" id="PTHR33429">
    <property type="entry name" value="OS02G0708000 PROTEIN-RELATED"/>
    <property type="match status" value="1"/>
</dbReference>
<evidence type="ECO:0000313" key="4">
    <source>
        <dbReference type="Proteomes" id="UP001141552"/>
    </source>
</evidence>
<dbReference type="Proteomes" id="UP001141552">
    <property type="component" value="Unassembled WGS sequence"/>
</dbReference>
<keyword evidence="2" id="KW-1133">Transmembrane helix</keyword>
<keyword evidence="2" id="KW-0812">Transmembrane</keyword>
<evidence type="ECO:0000313" key="3">
    <source>
        <dbReference type="EMBL" id="KAJ4836272.1"/>
    </source>
</evidence>
<organism evidence="3 4">
    <name type="scientific">Turnera subulata</name>
    <dbReference type="NCBI Taxonomy" id="218843"/>
    <lineage>
        <taxon>Eukaryota</taxon>
        <taxon>Viridiplantae</taxon>
        <taxon>Streptophyta</taxon>
        <taxon>Embryophyta</taxon>
        <taxon>Tracheophyta</taxon>
        <taxon>Spermatophyta</taxon>
        <taxon>Magnoliopsida</taxon>
        <taxon>eudicotyledons</taxon>
        <taxon>Gunneridae</taxon>
        <taxon>Pentapetalae</taxon>
        <taxon>rosids</taxon>
        <taxon>fabids</taxon>
        <taxon>Malpighiales</taxon>
        <taxon>Passifloraceae</taxon>
        <taxon>Turnera</taxon>
    </lineage>
</organism>
<protein>
    <submittedName>
        <fullName evidence="3">Uncharacterized protein</fullName>
    </submittedName>
</protein>
<dbReference type="OrthoDB" id="1738567at2759"/>
<comment type="caution">
    <text evidence="3">The sequence shown here is derived from an EMBL/GenBank/DDBJ whole genome shotgun (WGS) entry which is preliminary data.</text>
</comment>
<feature type="region of interest" description="Disordered" evidence="1">
    <location>
        <begin position="1"/>
        <end position="42"/>
    </location>
</feature>
<evidence type="ECO:0000256" key="1">
    <source>
        <dbReference type="SAM" id="MobiDB-lite"/>
    </source>
</evidence>
<gene>
    <name evidence="3" type="ORF">Tsubulata_040128</name>
</gene>
<reference evidence="3" key="2">
    <citation type="journal article" date="2023" name="Plants (Basel)">
        <title>Annotation of the Turnera subulata (Passifloraceae) Draft Genome Reveals the S-Locus Evolved after the Divergence of Turneroideae from Passifloroideae in a Stepwise Manner.</title>
        <authorList>
            <person name="Henning P.M."/>
            <person name="Roalson E.H."/>
            <person name="Mir W."/>
            <person name="McCubbin A.G."/>
            <person name="Shore J.S."/>
        </authorList>
    </citation>
    <scope>NUCLEOTIDE SEQUENCE</scope>
    <source>
        <strain evidence="3">F60SS</strain>
    </source>
</reference>
<dbReference type="PANTHER" id="PTHR33429:SF23">
    <property type="entry name" value="OS02G0709350 PROTEIN"/>
    <property type="match status" value="1"/>
</dbReference>